<reference evidence="3 5" key="1">
    <citation type="submission" date="2014-03" db="EMBL/GenBank/DDBJ databases">
        <title>Complete genome sequence of the Radio-Resistant Rubrobacter radiotolerans RSPS-4.</title>
        <authorList>
            <person name="Egas C.C."/>
            <person name="Barroso C.C."/>
            <person name="Froufe H.J.C."/>
            <person name="Pacheco J.J."/>
            <person name="Albuquerque L.L."/>
            <person name="da Costa M.M.S."/>
        </authorList>
    </citation>
    <scope>NUCLEOTIDE SEQUENCE [LARGE SCALE GENOMIC DNA]</scope>
    <source>
        <strain evidence="3 5">RSPS-4</strain>
    </source>
</reference>
<dbReference type="GO" id="GO:0016226">
    <property type="term" value="P:iron-sulfur cluster assembly"/>
    <property type="evidence" value="ECO:0007669"/>
    <property type="project" value="TreeGrafter"/>
</dbReference>
<gene>
    <name evidence="3" type="ORF">RradSPS_2719</name>
    <name evidence="4" type="ORF">SIL72_01230</name>
</gene>
<dbReference type="PANTHER" id="PTHR22602">
    <property type="entry name" value="TRANSFERASE CAF17, MITOCHONDRIAL-RELATED"/>
    <property type="match status" value="1"/>
</dbReference>
<evidence type="ECO:0000256" key="1">
    <source>
        <dbReference type="ARBA" id="ARBA00022946"/>
    </source>
</evidence>
<evidence type="ECO:0000259" key="2">
    <source>
        <dbReference type="Pfam" id="PF01571"/>
    </source>
</evidence>
<dbReference type="EMBL" id="CP007514">
    <property type="protein sequence ID" value="AHY48002.1"/>
    <property type="molecule type" value="Genomic_DNA"/>
</dbReference>
<organism evidence="3 5">
    <name type="scientific">Rubrobacter radiotolerans</name>
    <name type="common">Arthrobacter radiotolerans</name>
    <dbReference type="NCBI Taxonomy" id="42256"/>
    <lineage>
        <taxon>Bacteria</taxon>
        <taxon>Bacillati</taxon>
        <taxon>Actinomycetota</taxon>
        <taxon>Rubrobacteria</taxon>
        <taxon>Rubrobacterales</taxon>
        <taxon>Rubrobacteraceae</taxon>
        <taxon>Rubrobacter</taxon>
    </lineage>
</organism>
<dbReference type="Proteomes" id="UP001281130">
    <property type="component" value="Unassembled WGS sequence"/>
</dbReference>
<dbReference type="HOGENOM" id="CLU_851761_0_0_11"/>
<sequence length="326" mass="34508">MQSRSLTDGGLPAGPLRGPATILHRDRRVFRVSGKDPVGMLDAVLTRDVPADRDLGAYALLLDPKGRVLADLEVIRDEEDVLLVAEDAGAQSAAETLGRYAPFSRVKVGDAGMAVVGVYGPGARSLPGLDLSGKEHRRVTFESGTGEVAATAYVPSTGPSGGVCLLVPEESAPRLFEAVLALGTGKLREEEYETARIVEARPRFGTDVTASNFPAEAYLDRSAVSFDKGCYPGQETVARMHYRGQPNKHLHRFTVEGEATPGAEVLQNDRAVGYLTSVAPLAVGGKTYALGYLKRRADLAGELRSEGATLTVSPPELPQGPKSAGI</sequence>
<dbReference type="RefSeq" id="WP_051589867.1">
    <property type="nucleotide sequence ID" value="NZ_CP007514.1"/>
</dbReference>
<accession>A0A023X6B5</accession>
<evidence type="ECO:0000313" key="3">
    <source>
        <dbReference type="EMBL" id="AHY48002.1"/>
    </source>
</evidence>
<dbReference type="SUPFAM" id="SSF103025">
    <property type="entry name" value="Folate-binding domain"/>
    <property type="match status" value="1"/>
</dbReference>
<dbReference type="STRING" id="42256.RradSPS_2719"/>
<dbReference type="Proteomes" id="UP000025229">
    <property type="component" value="Chromosome"/>
</dbReference>
<dbReference type="InterPro" id="IPR006222">
    <property type="entry name" value="GCVT_N"/>
</dbReference>
<proteinExistence type="predicted"/>
<protein>
    <submittedName>
        <fullName evidence="3">Folate-binding protein YgfZ</fullName>
    </submittedName>
</protein>
<dbReference type="AlphaFoldDB" id="A0A023X6B5"/>
<keyword evidence="5" id="KW-1185">Reference proteome</keyword>
<dbReference type="NCBIfam" id="TIGR03317">
    <property type="entry name" value="ygfZ_signature"/>
    <property type="match status" value="1"/>
</dbReference>
<dbReference type="InterPro" id="IPR017703">
    <property type="entry name" value="YgfZ/GCV_T_CS"/>
</dbReference>
<dbReference type="InterPro" id="IPR045179">
    <property type="entry name" value="YgfZ/GcvT"/>
</dbReference>
<dbReference type="Gene3D" id="3.30.1360.120">
    <property type="entry name" value="Probable tRNA modification gtpase trme, domain 1"/>
    <property type="match status" value="1"/>
</dbReference>
<dbReference type="eggNOG" id="COG0354">
    <property type="taxonomic scope" value="Bacteria"/>
</dbReference>
<evidence type="ECO:0000313" key="5">
    <source>
        <dbReference type="Proteomes" id="UP000025229"/>
    </source>
</evidence>
<dbReference type="InterPro" id="IPR027266">
    <property type="entry name" value="TrmE/GcvT-like"/>
</dbReference>
<dbReference type="KEGG" id="rrd:RradSPS_2719"/>
<dbReference type="PIRSF" id="PIRSF006487">
    <property type="entry name" value="GcvT"/>
    <property type="match status" value="1"/>
</dbReference>
<dbReference type="PANTHER" id="PTHR22602:SF0">
    <property type="entry name" value="TRANSFERASE CAF17, MITOCHONDRIAL-RELATED"/>
    <property type="match status" value="1"/>
</dbReference>
<reference evidence="4" key="2">
    <citation type="submission" date="2023-11" db="EMBL/GenBank/DDBJ databases">
        <title>MicrobeMod: A computational toolkit for identifying prokaryotic methylation and restriction-modification with nanopore sequencing.</title>
        <authorList>
            <person name="Crits-Christoph A."/>
            <person name="Kang S.C."/>
            <person name="Lee H."/>
            <person name="Ostrov N."/>
        </authorList>
    </citation>
    <scope>NUCLEOTIDE SEQUENCE</scope>
    <source>
        <strain evidence="4">ATCC 51242</strain>
    </source>
</reference>
<dbReference type="OrthoDB" id="9796287at2"/>
<dbReference type="Pfam" id="PF01571">
    <property type="entry name" value="GCV_T"/>
    <property type="match status" value="1"/>
</dbReference>
<keyword evidence="1" id="KW-0809">Transit peptide</keyword>
<dbReference type="PATRIC" id="fig|42256.3.peg.2771"/>
<evidence type="ECO:0000313" key="4">
    <source>
        <dbReference type="EMBL" id="MDX5892641.1"/>
    </source>
</evidence>
<dbReference type="EMBL" id="JAWXXX010000001">
    <property type="protein sequence ID" value="MDX5892641.1"/>
    <property type="molecule type" value="Genomic_DNA"/>
</dbReference>
<feature type="domain" description="GCVT N-terminal" evidence="2">
    <location>
        <begin position="30"/>
        <end position="227"/>
    </location>
</feature>
<name>A0A023X6B5_RUBRA</name>